<keyword evidence="12" id="KW-0547">Nucleotide-binding</keyword>
<keyword evidence="10" id="KW-0028">Amino-acid biosynthesis</keyword>
<accession>A0A249K994</accession>
<feature type="domain" description="3-dehydroquinate synthase C-terminal" evidence="20">
    <location>
        <begin position="171"/>
        <end position="305"/>
    </location>
</feature>
<comment type="pathway">
    <text evidence="5">Metabolic intermediate biosynthesis; chorismate biosynthesis; chorismate from D-erythrose 4-phosphate and phosphoenolpyruvate: step 2/7.</text>
</comment>
<evidence type="ECO:0000256" key="6">
    <source>
        <dbReference type="ARBA" id="ARBA00005412"/>
    </source>
</evidence>
<organism evidence="21 22">
    <name type="scientific">Candidatus Nanopelagicus hibericus</name>
    <dbReference type="NCBI Taxonomy" id="1884915"/>
    <lineage>
        <taxon>Bacteria</taxon>
        <taxon>Bacillati</taxon>
        <taxon>Actinomycetota</taxon>
        <taxon>Actinomycetes</taxon>
        <taxon>Candidatus Nanopelagicales</taxon>
        <taxon>Candidatus Nanopelagicaceae</taxon>
        <taxon>Candidatus Nanopelagicus</taxon>
    </lineage>
</organism>
<protein>
    <recommendedName>
        <fullName evidence="8 18">3-dehydroquinate synthase</fullName>
        <ecNumber evidence="7 18">4.2.3.4</ecNumber>
    </recommendedName>
</protein>
<dbReference type="GO" id="GO:0005737">
    <property type="term" value="C:cytoplasm"/>
    <property type="evidence" value="ECO:0007669"/>
    <property type="project" value="UniProtKB-SubCell"/>
</dbReference>
<dbReference type="PIRSF" id="PIRSF001455">
    <property type="entry name" value="DHQ_synth"/>
    <property type="match status" value="1"/>
</dbReference>
<dbReference type="GO" id="GO:0009073">
    <property type="term" value="P:aromatic amino acid family biosynthetic process"/>
    <property type="evidence" value="ECO:0007669"/>
    <property type="project" value="UniProtKB-KW"/>
</dbReference>
<dbReference type="CDD" id="cd08195">
    <property type="entry name" value="DHQS"/>
    <property type="match status" value="1"/>
</dbReference>
<evidence type="ECO:0000256" key="5">
    <source>
        <dbReference type="ARBA" id="ARBA00004661"/>
    </source>
</evidence>
<evidence type="ECO:0000256" key="12">
    <source>
        <dbReference type="ARBA" id="ARBA00022741"/>
    </source>
</evidence>
<keyword evidence="17" id="KW-0170">Cobalt</keyword>
<dbReference type="KEGG" id="nhi:B1s21160_02970"/>
<reference evidence="21 22" key="1">
    <citation type="submission" date="2016-07" db="EMBL/GenBank/DDBJ databases">
        <title>High microdiversification within the ubiquitous acI lineage of Actinobacteria.</title>
        <authorList>
            <person name="Neuenschwander S.M."/>
            <person name="Salcher M."/>
            <person name="Ghai R."/>
            <person name="Pernthaler J."/>
        </authorList>
    </citation>
    <scope>NUCLEOTIDE SEQUENCE [LARGE SCALE GENOMIC DNA]</scope>
    <source>
        <strain evidence="21">MMS-21-160</strain>
    </source>
</reference>
<evidence type="ECO:0000256" key="9">
    <source>
        <dbReference type="ARBA" id="ARBA00022490"/>
    </source>
</evidence>
<dbReference type="Pfam" id="PF24621">
    <property type="entry name" value="DHQS_C"/>
    <property type="match status" value="1"/>
</dbReference>
<dbReference type="GO" id="GO:0009423">
    <property type="term" value="P:chorismate biosynthetic process"/>
    <property type="evidence" value="ECO:0007669"/>
    <property type="project" value="UniProtKB-UniRule"/>
</dbReference>
<evidence type="ECO:0000256" key="11">
    <source>
        <dbReference type="ARBA" id="ARBA00022723"/>
    </source>
</evidence>
<evidence type="ECO:0000256" key="14">
    <source>
        <dbReference type="ARBA" id="ARBA00023027"/>
    </source>
</evidence>
<dbReference type="RefSeq" id="WP_095672379.1">
    <property type="nucleotide sequence ID" value="NZ_CP016771.1"/>
</dbReference>
<dbReference type="PANTHER" id="PTHR43622:SF7">
    <property type="entry name" value="3-DEHYDROQUINATE SYNTHASE, CHLOROPLASTIC"/>
    <property type="match status" value="1"/>
</dbReference>
<dbReference type="PANTHER" id="PTHR43622">
    <property type="entry name" value="3-DEHYDROQUINATE SYNTHASE"/>
    <property type="match status" value="1"/>
</dbReference>
<dbReference type="InterPro" id="IPR016037">
    <property type="entry name" value="DHQ_synth_AroB"/>
</dbReference>
<evidence type="ECO:0000259" key="20">
    <source>
        <dbReference type="Pfam" id="PF24621"/>
    </source>
</evidence>
<dbReference type="Gene3D" id="3.40.50.1970">
    <property type="match status" value="1"/>
</dbReference>
<dbReference type="InterPro" id="IPR030960">
    <property type="entry name" value="DHQS/DOIS_N"/>
</dbReference>
<evidence type="ECO:0000313" key="22">
    <source>
        <dbReference type="Proteomes" id="UP000217171"/>
    </source>
</evidence>
<dbReference type="Proteomes" id="UP000217171">
    <property type="component" value="Chromosome"/>
</dbReference>
<dbReference type="GO" id="GO:0046872">
    <property type="term" value="F:metal ion binding"/>
    <property type="evidence" value="ECO:0007669"/>
    <property type="project" value="UniProtKB-KW"/>
</dbReference>
<keyword evidence="22" id="KW-1185">Reference proteome</keyword>
<proteinExistence type="inferred from homology"/>
<evidence type="ECO:0000259" key="19">
    <source>
        <dbReference type="Pfam" id="PF01761"/>
    </source>
</evidence>
<keyword evidence="11" id="KW-0479">Metal-binding</keyword>
<evidence type="ECO:0000256" key="7">
    <source>
        <dbReference type="ARBA" id="ARBA00013031"/>
    </source>
</evidence>
<keyword evidence="14" id="KW-0520">NAD</keyword>
<keyword evidence="13" id="KW-0862">Zinc</keyword>
<evidence type="ECO:0000256" key="17">
    <source>
        <dbReference type="ARBA" id="ARBA00023285"/>
    </source>
</evidence>
<evidence type="ECO:0000256" key="8">
    <source>
        <dbReference type="ARBA" id="ARBA00017684"/>
    </source>
</evidence>
<dbReference type="Pfam" id="PF01761">
    <property type="entry name" value="DHQ_synthase"/>
    <property type="match status" value="1"/>
</dbReference>
<comment type="cofactor">
    <cofactor evidence="2">
        <name>NAD(+)</name>
        <dbReference type="ChEBI" id="CHEBI:57540"/>
    </cofactor>
</comment>
<evidence type="ECO:0000256" key="13">
    <source>
        <dbReference type="ARBA" id="ARBA00022833"/>
    </source>
</evidence>
<dbReference type="GO" id="GO:0008652">
    <property type="term" value="P:amino acid biosynthetic process"/>
    <property type="evidence" value="ECO:0007669"/>
    <property type="project" value="UniProtKB-KW"/>
</dbReference>
<evidence type="ECO:0000256" key="1">
    <source>
        <dbReference type="ARBA" id="ARBA00001393"/>
    </source>
</evidence>
<dbReference type="InterPro" id="IPR030963">
    <property type="entry name" value="DHQ_synth_fam"/>
</dbReference>
<dbReference type="EC" id="4.2.3.4" evidence="7 18"/>
<dbReference type="NCBIfam" id="TIGR01357">
    <property type="entry name" value="aroB"/>
    <property type="match status" value="1"/>
</dbReference>
<gene>
    <name evidence="21" type="ORF">B1s21160_02970</name>
</gene>
<dbReference type="Gene3D" id="1.20.1090.10">
    <property type="entry name" value="Dehydroquinate synthase-like - alpha domain"/>
    <property type="match status" value="1"/>
</dbReference>
<keyword evidence="16" id="KW-0456">Lyase</keyword>
<dbReference type="InterPro" id="IPR050071">
    <property type="entry name" value="Dehydroquinate_synthase"/>
</dbReference>
<evidence type="ECO:0000256" key="4">
    <source>
        <dbReference type="ARBA" id="ARBA00004496"/>
    </source>
</evidence>
<name>A0A249K994_9ACTN</name>
<evidence type="ECO:0000256" key="15">
    <source>
        <dbReference type="ARBA" id="ARBA00023141"/>
    </source>
</evidence>
<keyword evidence="9" id="KW-0963">Cytoplasm</keyword>
<comment type="subcellular location">
    <subcellularLocation>
        <location evidence="4">Cytoplasm</location>
    </subcellularLocation>
</comment>
<comment type="cofactor">
    <cofactor evidence="3">
        <name>Co(2+)</name>
        <dbReference type="ChEBI" id="CHEBI:48828"/>
    </cofactor>
</comment>
<evidence type="ECO:0000256" key="3">
    <source>
        <dbReference type="ARBA" id="ARBA00001941"/>
    </source>
</evidence>
<evidence type="ECO:0000256" key="18">
    <source>
        <dbReference type="NCBIfam" id="TIGR01357"/>
    </source>
</evidence>
<comment type="catalytic activity">
    <reaction evidence="1">
        <text>7-phospho-2-dehydro-3-deoxy-D-arabino-heptonate = 3-dehydroquinate + phosphate</text>
        <dbReference type="Rhea" id="RHEA:21968"/>
        <dbReference type="ChEBI" id="CHEBI:32364"/>
        <dbReference type="ChEBI" id="CHEBI:43474"/>
        <dbReference type="ChEBI" id="CHEBI:58394"/>
        <dbReference type="EC" id="4.2.3.4"/>
    </reaction>
</comment>
<dbReference type="OrthoDB" id="9806583at2"/>
<comment type="similarity">
    <text evidence="6">Belongs to the sugar phosphate cyclases superfamily. Dehydroquinate synthase family.</text>
</comment>
<keyword evidence="15" id="KW-0057">Aromatic amino acid biosynthesis</keyword>
<feature type="domain" description="3-dehydroquinate synthase N-terminal" evidence="19">
    <location>
        <begin position="58"/>
        <end position="168"/>
    </location>
</feature>
<evidence type="ECO:0000313" key="21">
    <source>
        <dbReference type="EMBL" id="ASY13299.1"/>
    </source>
</evidence>
<dbReference type="InterPro" id="IPR056179">
    <property type="entry name" value="DHQS_C"/>
</dbReference>
<sequence length="341" mass="38020">MRNIIVKAEQNYQVKVGIEFNLEIAEIIKNHNKVLLIAPASILKNFKVKEGRNLSIFATPEGENQKTLSTLDRVWTKCAALGIKRGDAIIGLGGGATTDLAGFAAATWLRGITWYAIPTSLAGMVDAAVGGKTGINAKSGKNLIGSFYSPTEVLIDPKFLRKLSSRDLSAGMAEIIKCGFISDYKILNLVQDEFLDYEELIYRSIRVKAYVVSKDFKESKLREILNYGHTLGHAIEKDSSYKLRHGEAVSIGMVFAAELSRDLAKLSDDAVLLHREILKNFNLPITYPKNRWSRLLQMLSTDKKVKQSKLRFIGISKIGKPVWFEDVSPTHLAKVYERINS</sequence>
<evidence type="ECO:0000256" key="16">
    <source>
        <dbReference type="ARBA" id="ARBA00023239"/>
    </source>
</evidence>
<dbReference type="EMBL" id="CP016771">
    <property type="protein sequence ID" value="ASY13299.1"/>
    <property type="molecule type" value="Genomic_DNA"/>
</dbReference>
<evidence type="ECO:0000256" key="10">
    <source>
        <dbReference type="ARBA" id="ARBA00022605"/>
    </source>
</evidence>
<evidence type="ECO:0000256" key="2">
    <source>
        <dbReference type="ARBA" id="ARBA00001911"/>
    </source>
</evidence>
<dbReference type="GO" id="GO:0003856">
    <property type="term" value="F:3-dehydroquinate synthase activity"/>
    <property type="evidence" value="ECO:0007669"/>
    <property type="project" value="UniProtKB-UniRule"/>
</dbReference>
<dbReference type="SUPFAM" id="SSF56796">
    <property type="entry name" value="Dehydroquinate synthase-like"/>
    <property type="match status" value="1"/>
</dbReference>
<dbReference type="AlphaFoldDB" id="A0A249K994"/>
<dbReference type="GO" id="GO:0000166">
    <property type="term" value="F:nucleotide binding"/>
    <property type="evidence" value="ECO:0007669"/>
    <property type="project" value="UniProtKB-KW"/>
</dbReference>